<dbReference type="InterPro" id="IPR052360">
    <property type="entry name" value="Transcr_Regulatory_Proteins"/>
</dbReference>
<dbReference type="HOGENOM" id="CLU_011409_3_0_1"/>
<dbReference type="Proteomes" id="UP000053617">
    <property type="component" value="Unassembled WGS sequence"/>
</dbReference>
<evidence type="ECO:0000313" key="8">
    <source>
        <dbReference type="Proteomes" id="UP000053617"/>
    </source>
</evidence>
<dbReference type="OrthoDB" id="2593732at2759"/>
<proteinExistence type="predicted"/>
<keyword evidence="5" id="KW-0804">Transcription</keyword>
<organism evidence="7 8">
    <name type="scientific">Rhinocladiella mackenziei CBS 650.93</name>
    <dbReference type="NCBI Taxonomy" id="1442369"/>
    <lineage>
        <taxon>Eukaryota</taxon>
        <taxon>Fungi</taxon>
        <taxon>Dikarya</taxon>
        <taxon>Ascomycota</taxon>
        <taxon>Pezizomycotina</taxon>
        <taxon>Eurotiomycetes</taxon>
        <taxon>Chaetothyriomycetidae</taxon>
        <taxon>Chaetothyriales</taxon>
        <taxon>Herpotrichiellaceae</taxon>
        <taxon>Rhinocladiella</taxon>
    </lineage>
</organism>
<gene>
    <name evidence="7" type="ORF">Z518_00279</name>
</gene>
<keyword evidence="3" id="KW-0805">Transcription regulation</keyword>
<evidence type="ECO:0000313" key="7">
    <source>
        <dbReference type="EMBL" id="KIX09200.1"/>
    </source>
</evidence>
<name>A0A0D2JIF1_9EURO</name>
<protein>
    <submittedName>
        <fullName evidence="7">Rhinocladiella mackenziei CBS 650.93 unplaced genomic scaffold supercont1.1, whole genome shotgun sequence</fullName>
    </submittedName>
</protein>
<dbReference type="GO" id="GO:0046872">
    <property type="term" value="F:metal ion binding"/>
    <property type="evidence" value="ECO:0007669"/>
    <property type="project" value="UniProtKB-KW"/>
</dbReference>
<evidence type="ECO:0000256" key="4">
    <source>
        <dbReference type="ARBA" id="ARBA00023125"/>
    </source>
</evidence>
<reference evidence="7 8" key="1">
    <citation type="submission" date="2015-01" db="EMBL/GenBank/DDBJ databases">
        <title>The Genome Sequence of Rhinocladiella mackenzie CBS 650.93.</title>
        <authorList>
            <consortium name="The Broad Institute Genomics Platform"/>
            <person name="Cuomo C."/>
            <person name="de Hoog S."/>
            <person name="Gorbushina A."/>
            <person name="Stielow B."/>
            <person name="Teixiera M."/>
            <person name="Abouelleil A."/>
            <person name="Chapman S.B."/>
            <person name="Priest M."/>
            <person name="Young S.K."/>
            <person name="Wortman J."/>
            <person name="Nusbaum C."/>
            <person name="Birren B."/>
        </authorList>
    </citation>
    <scope>NUCLEOTIDE SEQUENCE [LARGE SCALE GENOMIC DNA]</scope>
    <source>
        <strain evidence="7 8">CBS 650.93</strain>
    </source>
</reference>
<dbReference type="AlphaFoldDB" id="A0A0D2JIF1"/>
<sequence length="483" mass="55280">MYSDRPNMRRICTLSRDRSVTKEEQTSFEFYKLEVGVKLSGIFESEFWRRLVFQASSEEPAVLHAVIALGSAYRSEGFNADPIENDPSHDKILMDKHGIFALLQYNKAISSLQSLMNNTDVRSLRITLITCMIFICFEFLRRNLNTGNTHLQNGLRLLREVQSEHCSKDANVLFVKTHPESVDSYLVEAFTHLNVQSALFGQGPQYIYITPHASTSISFDPIPPIFDSVQEARRQLDKTAERSVLPRQKLLLDFTAARDKPQRVLYEASAAYLKSKTNPGVTLGYAILRMYHTIATIIVSTCLSSGQESVFDSYTSDFISIILQSIDLFQKVAQHLKSSPSATYYLRRGIFTVDMEFIPVLFYTALKCRVPRIRRQAIKLILSAPHREGIWDRRFTAAVVNRVIELEEGNFYHRFNIGDFDRFDVPKSDEMVLPVLPESSRLYEVRVILPKEGVANAIIQCSRRRHEGDGSWETKFHNLSMPL</sequence>
<dbReference type="GeneID" id="25288350"/>
<accession>A0A0D2JIF1</accession>
<dbReference type="EMBL" id="KN847475">
    <property type="protein sequence ID" value="KIX09200.1"/>
    <property type="molecule type" value="Genomic_DNA"/>
</dbReference>
<dbReference type="Pfam" id="PF11951">
    <property type="entry name" value="Fungal_trans_2"/>
    <property type="match status" value="1"/>
</dbReference>
<evidence type="ECO:0000256" key="6">
    <source>
        <dbReference type="ARBA" id="ARBA00023242"/>
    </source>
</evidence>
<dbReference type="STRING" id="1442369.A0A0D2JIF1"/>
<keyword evidence="6" id="KW-0539">Nucleus</keyword>
<evidence type="ECO:0000256" key="5">
    <source>
        <dbReference type="ARBA" id="ARBA00023163"/>
    </source>
</evidence>
<evidence type="ECO:0000256" key="2">
    <source>
        <dbReference type="ARBA" id="ARBA00022833"/>
    </source>
</evidence>
<keyword evidence="4" id="KW-0238">DNA-binding</keyword>
<keyword evidence="1" id="KW-0479">Metal-binding</keyword>
<evidence type="ECO:0000256" key="3">
    <source>
        <dbReference type="ARBA" id="ARBA00023015"/>
    </source>
</evidence>
<dbReference type="InterPro" id="IPR021858">
    <property type="entry name" value="Fun_TF"/>
</dbReference>
<keyword evidence="2" id="KW-0862">Zinc</keyword>
<keyword evidence="8" id="KW-1185">Reference proteome</keyword>
<dbReference type="VEuPathDB" id="FungiDB:Z518_00279"/>
<dbReference type="GO" id="GO:0003677">
    <property type="term" value="F:DNA binding"/>
    <property type="evidence" value="ECO:0007669"/>
    <property type="project" value="UniProtKB-KW"/>
</dbReference>
<dbReference type="RefSeq" id="XP_013276336.1">
    <property type="nucleotide sequence ID" value="XM_013420882.1"/>
</dbReference>
<dbReference type="PANTHER" id="PTHR36206">
    <property type="entry name" value="ASPERCRYPTIN BIOSYNTHESIS CLUSTER-SPECIFIC TRANSCRIPTION REGULATOR ATNN-RELATED"/>
    <property type="match status" value="1"/>
</dbReference>
<dbReference type="PANTHER" id="PTHR36206:SF16">
    <property type="entry name" value="TRANSCRIPTION FACTOR DOMAIN-CONTAINING PROTEIN-RELATED"/>
    <property type="match status" value="1"/>
</dbReference>
<evidence type="ECO:0000256" key="1">
    <source>
        <dbReference type="ARBA" id="ARBA00022723"/>
    </source>
</evidence>